<sequence length="83" mass="9332">MKGKKGLINNELTRNFSLSLVSPTADFSPLGFHFNQNLHLKGHLRDVYEMGICCNNATRGRIEINDFKVEIRSAHLIPCSKSS</sequence>
<comment type="caution">
    <text evidence="1">The sequence shown here is derived from an EMBL/GenBank/DDBJ whole genome shotgun (WGS) entry which is preliminary data.</text>
</comment>
<protein>
    <recommendedName>
        <fullName evidence="3">Galectin</fullName>
    </recommendedName>
</protein>
<evidence type="ECO:0000313" key="2">
    <source>
        <dbReference type="Proteomes" id="UP001054945"/>
    </source>
</evidence>
<keyword evidence="2" id="KW-1185">Reference proteome</keyword>
<dbReference type="EMBL" id="BPLR01013287">
    <property type="protein sequence ID" value="GIY60169.1"/>
    <property type="molecule type" value="Genomic_DNA"/>
</dbReference>
<accession>A0AAV4URL6</accession>
<reference evidence="1 2" key="1">
    <citation type="submission" date="2021-06" db="EMBL/GenBank/DDBJ databases">
        <title>Caerostris extrusa draft genome.</title>
        <authorList>
            <person name="Kono N."/>
            <person name="Arakawa K."/>
        </authorList>
    </citation>
    <scope>NUCLEOTIDE SEQUENCE [LARGE SCALE GENOMIC DNA]</scope>
</reference>
<dbReference type="Proteomes" id="UP001054945">
    <property type="component" value="Unassembled WGS sequence"/>
</dbReference>
<gene>
    <name evidence="1" type="ORF">CEXT_195891</name>
</gene>
<dbReference type="AlphaFoldDB" id="A0AAV4URL6"/>
<evidence type="ECO:0000313" key="1">
    <source>
        <dbReference type="EMBL" id="GIY60169.1"/>
    </source>
</evidence>
<organism evidence="1 2">
    <name type="scientific">Caerostris extrusa</name>
    <name type="common">Bark spider</name>
    <name type="synonym">Caerostris bankana</name>
    <dbReference type="NCBI Taxonomy" id="172846"/>
    <lineage>
        <taxon>Eukaryota</taxon>
        <taxon>Metazoa</taxon>
        <taxon>Ecdysozoa</taxon>
        <taxon>Arthropoda</taxon>
        <taxon>Chelicerata</taxon>
        <taxon>Arachnida</taxon>
        <taxon>Araneae</taxon>
        <taxon>Araneomorphae</taxon>
        <taxon>Entelegynae</taxon>
        <taxon>Araneoidea</taxon>
        <taxon>Araneidae</taxon>
        <taxon>Caerostris</taxon>
    </lineage>
</organism>
<evidence type="ECO:0008006" key="3">
    <source>
        <dbReference type="Google" id="ProtNLM"/>
    </source>
</evidence>
<proteinExistence type="predicted"/>
<name>A0AAV4URL6_CAEEX</name>